<gene>
    <name evidence="1" type="ORF">BGZ99_000308</name>
</gene>
<name>A0A9P6UY95_9FUNG</name>
<keyword evidence="2" id="KW-1185">Reference proteome</keyword>
<protein>
    <submittedName>
        <fullName evidence="1">Uncharacterized protein</fullName>
    </submittedName>
</protein>
<proteinExistence type="predicted"/>
<comment type="caution">
    <text evidence="1">The sequence shown here is derived from an EMBL/GenBank/DDBJ whole genome shotgun (WGS) entry which is preliminary data.</text>
</comment>
<reference evidence="1" key="1">
    <citation type="journal article" date="2020" name="Fungal Divers.">
        <title>Resolving the Mortierellaceae phylogeny through synthesis of multi-gene phylogenetics and phylogenomics.</title>
        <authorList>
            <person name="Vandepol N."/>
            <person name="Liber J."/>
            <person name="Desiro A."/>
            <person name="Na H."/>
            <person name="Kennedy M."/>
            <person name="Barry K."/>
            <person name="Grigoriev I.V."/>
            <person name="Miller A.N."/>
            <person name="O'Donnell K."/>
            <person name="Stajich J.E."/>
            <person name="Bonito G."/>
        </authorList>
    </citation>
    <scope>NUCLEOTIDE SEQUENCE</scope>
    <source>
        <strain evidence="1">REB-010B</strain>
    </source>
</reference>
<dbReference type="Proteomes" id="UP000738325">
    <property type="component" value="Unassembled WGS sequence"/>
</dbReference>
<organism evidence="1 2">
    <name type="scientific">Dissophora globulifera</name>
    <dbReference type="NCBI Taxonomy" id="979702"/>
    <lineage>
        <taxon>Eukaryota</taxon>
        <taxon>Fungi</taxon>
        <taxon>Fungi incertae sedis</taxon>
        <taxon>Mucoromycota</taxon>
        <taxon>Mortierellomycotina</taxon>
        <taxon>Mortierellomycetes</taxon>
        <taxon>Mortierellales</taxon>
        <taxon>Mortierellaceae</taxon>
        <taxon>Dissophora</taxon>
    </lineage>
</organism>
<sequence>MSTTTGKAVTAPSTLYVEYSQPPLAFRPMECTTEARFLESLFLLTDDARDNFTRQLLRALPHLEPVKSVVRFMNLKLDLYNIGISPVTPFSQSARRSVPPWKQLLGKHFRVVTRFTAIGRTSIRMHHRFLTVPRSQIRRDFNNREEDAKYNQLQDGDELERQFASAEGGLVYILWQEDDKGHRFFRPHPSPFQDRELLQRPPVVKLLRQQAPELRPQGSSLPENAFRFSLELRKSDEDELGHVTNSRYTSLVYDVLAYGANAGYYANGSGSFTNSVPLPRYAQQAAIDVPGTTLSENVAIPVGSRFYKIFNVLEMYVGFENEVKVKPGVYVWSWVEKEKIAGQLDVIRFEICTKGENGQERVLSLCRAVIREYRRSPTAQKAVL</sequence>
<dbReference type="SUPFAM" id="SSF54637">
    <property type="entry name" value="Thioesterase/thiol ester dehydrase-isomerase"/>
    <property type="match status" value="1"/>
</dbReference>
<evidence type="ECO:0000313" key="2">
    <source>
        <dbReference type="Proteomes" id="UP000738325"/>
    </source>
</evidence>
<evidence type="ECO:0000313" key="1">
    <source>
        <dbReference type="EMBL" id="KAG0325660.1"/>
    </source>
</evidence>
<accession>A0A9P6UY95</accession>
<dbReference type="OrthoDB" id="2357239at2759"/>
<dbReference type="InterPro" id="IPR029069">
    <property type="entry name" value="HotDog_dom_sf"/>
</dbReference>
<dbReference type="EMBL" id="JAAAIP010000105">
    <property type="protein sequence ID" value="KAG0325660.1"/>
    <property type="molecule type" value="Genomic_DNA"/>
</dbReference>
<dbReference type="AlphaFoldDB" id="A0A9P6UY95"/>